<evidence type="ECO:0000313" key="3">
    <source>
        <dbReference type="EMBL" id="CAF5163173.1"/>
    </source>
</evidence>
<dbReference type="InterPro" id="IPR013087">
    <property type="entry name" value="Znf_C2H2_type"/>
</dbReference>
<sequence length="81" mass="9101">MSTAYICPMCVFNCDNLPDLEQHLEAHENNSIQSPVKQQQQSNKSVRNSPLYAKSQSALNLQQQQQNRSPINNSSKPLISS</sequence>
<proteinExistence type="predicted"/>
<dbReference type="EMBL" id="CAJOBH010268812">
    <property type="protein sequence ID" value="CAF5163173.1"/>
    <property type="molecule type" value="Genomic_DNA"/>
</dbReference>
<evidence type="ECO:0000313" key="4">
    <source>
        <dbReference type="Proteomes" id="UP000681967"/>
    </source>
</evidence>
<feature type="domain" description="C2H2-type" evidence="2">
    <location>
        <begin position="7"/>
        <end position="27"/>
    </location>
</feature>
<dbReference type="Proteomes" id="UP000681967">
    <property type="component" value="Unassembled WGS sequence"/>
</dbReference>
<reference evidence="3" key="1">
    <citation type="submission" date="2021-02" db="EMBL/GenBank/DDBJ databases">
        <authorList>
            <person name="Nowell W R."/>
        </authorList>
    </citation>
    <scope>NUCLEOTIDE SEQUENCE</scope>
</reference>
<protein>
    <recommendedName>
        <fullName evidence="2">C2H2-type domain-containing protein</fullName>
    </recommendedName>
</protein>
<gene>
    <name evidence="3" type="ORF">BYL167_LOCUS75187</name>
</gene>
<name>A0A8S3GHI7_9BILA</name>
<organism evidence="3 4">
    <name type="scientific">Rotaria magnacalcarata</name>
    <dbReference type="NCBI Taxonomy" id="392030"/>
    <lineage>
        <taxon>Eukaryota</taxon>
        <taxon>Metazoa</taxon>
        <taxon>Spiralia</taxon>
        <taxon>Gnathifera</taxon>
        <taxon>Rotifera</taxon>
        <taxon>Eurotatoria</taxon>
        <taxon>Bdelloidea</taxon>
        <taxon>Philodinida</taxon>
        <taxon>Philodinidae</taxon>
        <taxon>Rotaria</taxon>
    </lineage>
</organism>
<dbReference type="PROSITE" id="PS00028">
    <property type="entry name" value="ZINC_FINGER_C2H2_1"/>
    <property type="match status" value="1"/>
</dbReference>
<feature type="compositionally biased region" description="Polar residues" evidence="1">
    <location>
        <begin position="29"/>
        <end position="48"/>
    </location>
</feature>
<evidence type="ECO:0000256" key="1">
    <source>
        <dbReference type="SAM" id="MobiDB-lite"/>
    </source>
</evidence>
<feature type="non-terminal residue" evidence="3">
    <location>
        <position position="1"/>
    </location>
</feature>
<evidence type="ECO:0000259" key="2">
    <source>
        <dbReference type="PROSITE" id="PS00028"/>
    </source>
</evidence>
<comment type="caution">
    <text evidence="3">The sequence shown here is derived from an EMBL/GenBank/DDBJ whole genome shotgun (WGS) entry which is preliminary data.</text>
</comment>
<dbReference type="AlphaFoldDB" id="A0A8S3GHI7"/>
<feature type="compositionally biased region" description="Low complexity" evidence="1">
    <location>
        <begin position="55"/>
        <end position="75"/>
    </location>
</feature>
<accession>A0A8S3GHI7</accession>
<feature type="region of interest" description="Disordered" evidence="1">
    <location>
        <begin position="25"/>
        <end position="81"/>
    </location>
</feature>